<sequence>MTELLTLCDAVLLNILQYLELRDILRLSLTCKRLNRVCYDESLWRDVSFEKCNNLSLQQFKCCIGRSWKHISSLNMNYMHWIPGRYIQWAAVKCKNLRRLSVLGCGIKIEQWAKILISGKDLLDISIPIYQLDDLLIDRLVESSVDNTTDKSLESGFREVKVALQKLQCLRIDIANELCQSLAVDRRLECTWITHCQNLEILTLSVAGYYTLGRLLPDVVLPKLQQFYFCNDYDSLPSCYLQPFCNVVCWPQKASLNALHNEVSHMTYGWFLKNIDLLKMEKMLTYNLFQVSGLTPHFSKCAQSSLKHVGFISCMESAETLMAVCHDIGEKCPMLRSFSLCHSCLKWNGDNTPRKFMKCLSLDKLPYLTTLSLSGVHFDNEPSVCDMLANLKAMRRLSLTACAIQDPCEEPVTRTSYAAPNGFGKRRRLGVQTTERKNSHSQLGATPNNTEVKFKEMVLSCPRMEVFDLVGAPFIPVFNQYFDVLIKDGVYCGQPIGNDVPYLENISGWYYLRQLTLANLPGLRIGHYLHRILSSCPWIEFLSLASLGPSHACTYDKQLAEGLKHCKNLVDFRLEERYCKLGQYIIPALQHCCKLQRLCAITNKTGVEKHLLLNAVKKLPNLSVIQLFVGMTDAACQELQKALIQYYKSSSDCPGFSIVVIQLKSRVGLYDYLDFVRKMPRNHYKEITRFQPRVDQFMSETRV</sequence>
<dbReference type="PANTHER" id="PTHR16134">
    <property type="entry name" value="F-BOX/TPR REPEAT PROTEIN POF3"/>
    <property type="match status" value="1"/>
</dbReference>
<dbReference type="PANTHER" id="PTHR16134:SF119">
    <property type="entry name" value="AT02038P-RELATED"/>
    <property type="match status" value="1"/>
</dbReference>
<dbReference type="SUPFAM" id="SSF52047">
    <property type="entry name" value="RNI-like"/>
    <property type="match status" value="1"/>
</dbReference>
<reference evidence="3" key="1">
    <citation type="submission" date="2025-08" db="UniProtKB">
        <authorList>
            <consortium name="RefSeq"/>
        </authorList>
    </citation>
    <scope>IDENTIFICATION</scope>
    <source>
        <tissue evidence="3">Gonads</tissue>
    </source>
</reference>
<dbReference type="AlphaFoldDB" id="A0A1S3IGA7"/>
<dbReference type="GO" id="GO:0031146">
    <property type="term" value="P:SCF-dependent proteasomal ubiquitin-dependent protein catabolic process"/>
    <property type="evidence" value="ECO:0007669"/>
    <property type="project" value="InterPro"/>
</dbReference>
<dbReference type="InterPro" id="IPR045627">
    <property type="entry name" value="FBXL18_LRR"/>
</dbReference>
<protein>
    <submittedName>
        <fullName evidence="3">F-box/LRR-repeat protein 18 isoform X1</fullName>
    </submittedName>
</protein>
<organism evidence="2 3">
    <name type="scientific">Lingula anatina</name>
    <name type="common">Brachiopod</name>
    <name type="synonym">Lingula unguis</name>
    <dbReference type="NCBI Taxonomy" id="7574"/>
    <lineage>
        <taxon>Eukaryota</taxon>
        <taxon>Metazoa</taxon>
        <taxon>Spiralia</taxon>
        <taxon>Lophotrochozoa</taxon>
        <taxon>Brachiopoda</taxon>
        <taxon>Linguliformea</taxon>
        <taxon>Lingulata</taxon>
        <taxon>Lingulida</taxon>
        <taxon>Linguloidea</taxon>
        <taxon>Lingulidae</taxon>
        <taxon>Lingula</taxon>
    </lineage>
</organism>
<dbReference type="STRING" id="7574.A0A1S3IGA7"/>
<dbReference type="Pfam" id="PF19729">
    <property type="entry name" value="LRR_FBXL18"/>
    <property type="match status" value="1"/>
</dbReference>
<keyword evidence="2" id="KW-1185">Reference proteome</keyword>
<dbReference type="InterPro" id="IPR036047">
    <property type="entry name" value="F-box-like_dom_sf"/>
</dbReference>
<dbReference type="InterPro" id="IPR032675">
    <property type="entry name" value="LRR_dom_sf"/>
</dbReference>
<evidence type="ECO:0000313" key="2">
    <source>
        <dbReference type="Proteomes" id="UP000085678"/>
    </source>
</evidence>
<name>A0A1S3IGA7_LINAN</name>
<dbReference type="Gene3D" id="3.80.10.10">
    <property type="entry name" value="Ribonuclease Inhibitor"/>
    <property type="match status" value="3"/>
</dbReference>
<dbReference type="RefSeq" id="XP_013397295.1">
    <property type="nucleotide sequence ID" value="XM_013541841.1"/>
</dbReference>
<dbReference type="InParanoid" id="A0A1S3IGA7"/>
<dbReference type="PROSITE" id="PS50181">
    <property type="entry name" value="FBOX"/>
    <property type="match status" value="1"/>
</dbReference>
<dbReference type="Pfam" id="PF12937">
    <property type="entry name" value="F-box-like"/>
    <property type="match status" value="1"/>
</dbReference>
<proteinExistence type="predicted"/>
<accession>A0A1S3IGA7</accession>
<dbReference type="Proteomes" id="UP000085678">
    <property type="component" value="Unplaced"/>
</dbReference>
<dbReference type="KEGG" id="lak:106164056"/>
<dbReference type="SUPFAM" id="SSF81383">
    <property type="entry name" value="F-box domain"/>
    <property type="match status" value="1"/>
</dbReference>
<evidence type="ECO:0000259" key="1">
    <source>
        <dbReference type="PROSITE" id="PS50181"/>
    </source>
</evidence>
<dbReference type="GeneID" id="106164056"/>
<evidence type="ECO:0000313" key="3">
    <source>
        <dbReference type="RefSeq" id="XP_013397295.1"/>
    </source>
</evidence>
<feature type="domain" description="F-box" evidence="1">
    <location>
        <begin position="1"/>
        <end position="47"/>
    </location>
</feature>
<dbReference type="InterPro" id="IPR001810">
    <property type="entry name" value="F-box_dom"/>
</dbReference>
<gene>
    <name evidence="3" type="primary">LOC106164056</name>
</gene>
<dbReference type="SMART" id="SM00256">
    <property type="entry name" value="FBOX"/>
    <property type="match status" value="1"/>
</dbReference>
<dbReference type="OrthoDB" id="9856535at2759"/>